<evidence type="ECO:0000256" key="1">
    <source>
        <dbReference type="SAM" id="MobiDB-lite"/>
    </source>
</evidence>
<dbReference type="Pfam" id="PF24623">
    <property type="entry name" value="Phage_zn_bind_8"/>
    <property type="match status" value="1"/>
</dbReference>
<proteinExistence type="predicted"/>
<dbReference type="AlphaFoldDB" id="A0AB39TJW5"/>
<evidence type="ECO:0000313" key="3">
    <source>
        <dbReference type="EMBL" id="XDQ79394.1"/>
    </source>
</evidence>
<accession>A0AB39TJW5</accession>
<feature type="domain" description="DNA-binding phage zinc finger" evidence="2">
    <location>
        <begin position="138"/>
        <end position="181"/>
    </location>
</feature>
<dbReference type="RefSeq" id="WP_369183307.1">
    <property type="nucleotide sequence ID" value="NZ_CP163445.1"/>
</dbReference>
<name>A0AB39TJW5_9ACTN</name>
<dbReference type="EMBL" id="CP163445">
    <property type="protein sequence ID" value="XDQ79394.1"/>
    <property type="molecule type" value="Genomic_DNA"/>
</dbReference>
<evidence type="ECO:0000259" key="2">
    <source>
        <dbReference type="Pfam" id="PF24623"/>
    </source>
</evidence>
<organism evidence="3">
    <name type="scientific">Streptomyces sp. Y1</name>
    <dbReference type="NCBI Taxonomy" id="3238634"/>
    <lineage>
        <taxon>Bacteria</taxon>
        <taxon>Bacillati</taxon>
        <taxon>Actinomycetota</taxon>
        <taxon>Actinomycetes</taxon>
        <taxon>Kitasatosporales</taxon>
        <taxon>Streptomycetaceae</taxon>
        <taxon>Streptomyces</taxon>
    </lineage>
</organism>
<feature type="region of interest" description="Disordered" evidence="1">
    <location>
        <begin position="155"/>
        <end position="182"/>
    </location>
</feature>
<reference evidence="3" key="1">
    <citation type="submission" date="2024-07" db="EMBL/GenBank/DDBJ databases">
        <authorList>
            <person name="Yu S.T."/>
        </authorList>
    </citation>
    <scope>NUCLEOTIDE SEQUENCE</scope>
    <source>
        <strain evidence="3">Y1</strain>
    </source>
</reference>
<gene>
    <name evidence="3" type="ORF">AB2U05_13450</name>
</gene>
<protein>
    <recommendedName>
        <fullName evidence="2">DNA-binding phage zinc finger domain-containing protein</fullName>
    </recommendedName>
</protein>
<dbReference type="InterPro" id="IPR056911">
    <property type="entry name" value="Phage_Znf_bind_put"/>
</dbReference>
<sequence>MNPAETVLLARYVRALCPQQKFDEYTPDAWHDVLGDYELQDCKQAAAEIARRQPWIAPAEIIDEVRRTRNGRLDYFQYEPTPGETGAEFTRNLRTQVAATIDGHRPPQLPYVGSSRPVLELTVGVGRDVPEPWETTTRIRSALDIVCPNPNCRAAARKPCRTPSGRRMAGYHGTRTDAARAA</sequence>